<evidence type="ECO:0000259" key="2">
    <source>
        <dbReference type="SMART" id="SM00530"/>
    </source>
</evidence>
<dbReference type="GeneID" id="93373698"/>
<dbReference type="EMBL" id="CP017839">
    <property type="protein sequence ID" value="APB00448.1"/>
    <property type="molecule type" value="Genomic_DNA"/>
</dbReference>
<dbReference type="Gene3D" id="1.10.260.40">
    <property type="entry name" value="lambda repressor-like DNA-binding domains"/>
    <property type="match status" value="1"/>
</dbReference>
<dbReference type="Proteomes" id="UP000180166">
    <property type="component" value="Chromosome"/>
</dbReference>
<dbReference type="RefSeq" id="WP_081985685.1">
    <property type="nucleotide sequence ID" value="NZ_AP017900.1"/>
</dbReference>
<dbReference type="KEGG" id="nsr:NS506_06412"/>
<name>A0A0B8N4X4_9NOCA</name>
<evidence type="ECO:0000256" key="1">
    <source>
        <dbReference type="SAM" id="MobiDB-lite"/>
    </source>
</evidence>
<dbReference type="InterPro" id="IPR041413">
    <property type="entry name" value="MLTR_LBD"/>
</dbReference>
<evidence type="ECO:0000313" key="3">
    <source>
        <dbReference type="EMBL" id="APB00448.1"/>
    </source>
</evidence>
<keyword evidence="5" id="KW-1185">Reference proteome</keyword>
<protein>
    <submittedName>
        <fullName evidence="4">DNA-binding protein</fullName>
    </submittedName>
</protein>
<feature type="domain" description="HTH cro/C1-type" evidence="2">
    <location>
        <begin position="32"/>
        <end position="107"/>
    </location>
</feature>
<evidence type="ECO:0000313" key="4">
    <source>
        <dbReference type="EMBL" id="GAP26996.1"/>
    </source>
</evidence>
<organism evidence="4 5">
    <name type="scientific">Nocardia seriolae</name>
    <dbReference type="NCBI Taxonomy" id="37332"/>
    <lineage>
        <taxon>Bacteria</taxon>
        <taxon>Bacillati</taxon>
        <taxon>Actinomycetota</taxon>
        <taxon>Actinomycetes</taxon>
        <taxon>Mycobacteriales</taxon>
        <taxon>Nocardiaceae</taxon>
        <taxon>Nocardia</taxon>
    </lineage>
</organism>
<keyword evidence="4" id="KW-0238">DNA-binding</keyword>
<dbReference type="InterPro" id="IPR001387">
    <property type="entry name" value="Cro/C1-type_HTH"/>
</dbReference>
<dbReference type="SUPFAM" id="SSF47413">
    <property type="entry name" value="lambda repressor-like DNA-binding domains"/>
    <property type="match status" value="1"/>
</dbReference>
<proteinExistence type="predicted"/>
<dbReference type="SMART" id="SM00530">
    <property type="entry name" value="HTH_XRE"/>
    <property type="match status" value="1"/>
</dbReference>
<feature type="region of interest" description="Disordered" evidence="1">
    <location>
        <begin position="1"/>
        <end position="21"/>
    </location>
</feature>
<dbReference type="GO" id="GO:0003677">
    <property type="term" value="F:DNA binding"/>
    <property type="evidence" value="ECO:0007669"/>
    <property type="project" value="UniProtKB-KW"/>
</dbReference>
<reference evidence="4 5" key="2">
    <citation type="journal article" date="2016" name="Genome Announc.">
        <title>Draft Genome Sequence of Erythromycin- and Oxytetracycline-Sensitive Nocardia seriolae Strain U-1 (NBRC 110359).</title>
        <authorList>
            <person name="Imajoh M."/>
            <person name="Sukeda M."/>
            <person name="Shimizu M."/>
            <person name="Yamane J."/>
            <person name="Ohnishi K."/>
            <person name="Oshima S."/>
        </authorList>
    </citation>
    <scope>NUCLEOTIDE SEQUENCE [LARGE SCALE GENOMIC DNA]</scope>
    <source>
        <strain evidence="4 5">U-1</strain>
    </source>
</reference>
<dbReference type="InterPro" id="IPR010982">
    <property type="entry name" value="Lambda_DNA-bd_dom_sf"/>
</dbReference>
<sequence length="296" mass="33165">MVSGDGISGSKAAGGAGAAAGPASRHAQLGECLRAHRARLQPGDVGLVPYGDPARRRTPGLRREEVAELSGVGLTWYTWLEQGREVEASRQVIDALARTLRLDRDQHRHLRFLAGLVEPPDSVAVADRERLQRLVDAVMPHPASIYGEDFDYLVWNRAYVRVRDNPLDLPPGRRNLLWMMFTDKANRMRMEHWERAALAVLSQLRDALGRRPSDPRLTELVAALIAESPEFRHWWSEYPVRRFRPAVITVRHPDAGPIELEVFQLRPVENPFLLMVVQVPATPVAAERIAGLLAAE</sequence>
<dbReference type="Pfam" id="PF17765">
    <property type="entry name" value="MLTR_LBD"/>
    <property type="match status" value="1"/>
</dbReference>
<dbReference type="Gene3D" id="3.30.450.180">
    <property type="match status" value="1"/>
</dbReference>
<dbReference type="Proteomes" id="UP000037179">
    <property type="component" value="Unassembled WGS sequence"/>
</dbReference>
<dbReference type="EMBL" id="BBYQ01000012">
    <property type="protein sequence ID" value="GAP26996.1"/>
    <property type="molecule type" value="Genomic_DNA"/>
</dbReference>
<evidence type="ECO:0000313" key="6">
    <source>
        <dbReference type="Proteomes" id="UP000180166"/>
    </source>
</evidence>
<dbReference type="CDD" id="cd00093">
    <property type="entry name" value="HTH_XRE"/>
    <property type="match status" value="1"/>
</dbReference>
<dbReference type="Pfam" id="PF13560">
    <property type="entry name" value="HTH_31"/>
    <property type="match status" value="1"/>
</dbReference>
<accession>A0A0B8N4X4</accession>
<reference evidence="3 6" key="3">
    <citation type="submission" date="2016-10" db="EMBL/GenBank/DDBJ databases">
        <title>Genome sequence of Nocardia seriolae strain EM150506, isolated from Anguila japonica.</title>
        <authorList>
            <person name="Han H.-J."/>
        </authorList>
    </citation>
    <scope>NUCLEOTIDE SEQUENCE [LARGE SCALE GENOMIC DNA]</scope>
    <source>
        <strain evidence="3 6">EM150506</strain>
    </source>
</reference>
<dbReference type="PANTHER" id="PTHR35010">
    <property type="entry name" value="BLL4672 PROTEIN-RELATED"/>
    <property type="match status" value="1"/>
</dbReference>
<gene>
    <name evidence="3" type="ORF">NS506_06412</name>
    <name evidence="4" type="ORF">NSK11_contig00012-0031</name>
</gene>
<dbReference type="OrthoDB" id="3608749at2"/>
<reference evidence="5" key="1">
    <citation type="submission" date="2015-07" db="EMBL/GenBank/DDBJ databases">
        <title>Nocardia seriolae U-1 whole genome shotgun sequence.</title>
        <authorList>
            <person name="Imajoh M."/>
            <person name="Fukumoto Y."/>
            <person name="Sukeda M."/>
            <person name="Yamane J."/>
            <person name="Yamasaki K."/>
            <person name="Shimizu M."/>
            <person name="Ohnishi K."/>
            <person name="Oshima S."/>
        </authorList>
    </citation>
    <scope>NUCLEOTIDE SEQUENCE [LARGE SCALE GENOMIC DNA]</scope>
    <source>
        <strain evidence="5">U-1</strain>
    </source>
</reference>
<dbReference type="AlphaFoldDB" id="A0A0B8N4X4"/>
<feature type="compositionally biased region" description="Low complexity" evidence="1">
    <location>
        <begin position="1"/>
        <end position="11"/>
    </location>
</feature>
<evidence type="ECO:0000313" key="5">
    <source>
        <dbReference type="Proteomes" id="UP000037179"/>
    </source>
</evidence>